<proteinExistence type="predicted"/>
<dbReference type="Proteomes" id="UP000092634">
    <property type="component" value="Unassembled WGS sequence"/>
</dbReference>
<reference evidence="2 3" key="1">
    <citation type="submission" date="2016-10" db="EMBL/GenBank/DDBJ databases">
        <title>Updated version of Genome Assembly of Janthinobacterium lividum ERGS5:01.</title>
        <authorList>
            <person name="Kumar R."/>
            <person name="Acharya V."/>
            <person name="Singh D."/>
        </authorList>
    </citation>
    <scope>NUCLEOTIDE SEQUENCE [LARGE SCALE GENOMIC DNA]</scope>
    <source>
        <strain evidence="2 3">ERGS5:01</strain>
    </source>
</reference>
<evidence type="ECO:0000313" key="3">
    <source>
        <dbReference type="Proteomes" id="UP000092634"/>
    </source>
</evidence>
<evidence type="ECO:0000256" key="1">
    <source>
        <dbReference type="SAM" id="Phobius"/>
    </source>
</evidence>
<comment type="caution">
    <text evidence="2">The sequence shown here is derived from an EMBL/GenBank/DDBJ whole genome shotgun (WGS) entry which is preliminary data.</text>
</comment>
<dbReference type="AlphaFoldDB" id="A0A1E8PMX5"/>
<feature type="transmembrane region" description="Helical" evidence="1">
    <location>
        <begin position="6"/>
        <end position="24"/>
    </location>
</feature>
<gene>
    <name evidence="2" type="ORF">BA896_023260</name>
</gene>
<protein>
    <submittedName>
        <fullName evidence="2">Uncharacterized protein</fullName>
    </submittedName>
</protein>
<evidence type="ECO:0000313" key="2">
    <source>
        <dbReference type="EMBL" id="OFJ47581.1"/>
    </source>
</evidence>
<dbReference type="EMBL" id="MAQB02000003">
    <property type="protein sequence ID" value="OFJ47581.1"/>
    <property type="molecule type" value="Genomic_DNA"/>
</dbReference>
<keyword evidence="1" id="KW-0812">Transmembrane</keyword>
<accession>A0A1E8PMX5</accession>
<name>A0A1E8PMX5_9BURK</name>
<sequence>MMDNMEAVKLAAIIAAVAAVIYLVKKKGAAGAAGAAAGGAIVEAAGGVATGILDGVSTAIGIPTTSETLTDTNECRAYMDENGIWSSLGKCGAPAFMRAVDFWPAVSWMPADTEPRRSTSAFDRQM</sequence>
<keyword evidence="1" id="KW-1133">Transmembrane helix</keyword>
<keyword evidence="1" id="KW-0472">Membrane</keyword>
<organism evidence="2 3">
    <name type="scientific">Janthinobacterium lividum</name>
    <dbReference type="NCBI Taxonomy" id="29581"/>
    <lineage>
        <taxon>Bacteria</taxon>
        <taxon>Pseudomonadati</taxon>
        <taxon>Pseudomonadota</taxon>
        <taxon>Betaproteobacteria</taxon>
        <taxon>Burkholderiales</taxon>
        <taxon>Oxalobacteraceae</taxon>
        <taxon>Janthinobacterium</taxon>
    </lineage>
</organism>